<dbReference type="InterPro" id="IPR001611">
    <property type="entry name" value="Leu-rich_rpt"/>
</dbReference>
<evidence type="ECO:0000256" key="2">
    <source>
        <dbReference type="ARBA" id="ARBA00022737"/>
    </source>
</evidence>
<protein>
    <submittedName>
        <fullName evidence="3">Uncharacterized protein</fullName>
    </submittedName>
</protein>
<dbReference type="Pfam" id="PF12799">
    <property type="entry name" value="LRR_4"/>
    <property type="match status" value="1"/>
</dbReference>
<dbReference type="PROSITE" id="PS51450">
    <property type="entry name" value="LRR"/>
    <property type="match status" value="3"/>
</dbReference>
<accession>A0A177B938</accession>
<dbReference type="Pfam" id="PF00560">
    <property type="entry name" value="LRR_1"/>
    <property type="match status" value="1"/>
</dbReference>
<dbReference type="SUPFAM" id="SSF52075">
    <property type="entry name" value="Outer arm dynein light chain 1"/>
    <property type="match status" value="1"/>
</dbReference>
<dbReference type="PANTHER" id="PTHR15454">
    <property type="entry name" value="NISCHARIN RELATED"/>
    <property type="match status" value="1"/>
</dbReference>
<evidence type="ECO:0000313" key="3">
    <source>
        <dbReference type="EMBL" id="OAF70755.1"/>
    </source>
</evidence>
<reference evidence="3 4" key="1">
    <citation type="submission" date="2016-04" db="EMBL/GenBank/DDBJ databases">
        <title>The genome of Intoshia linei affirms orthonectids as highly simplified spiralians.</title>
        <authorList>
            <person name="Mikhailov K.V."/>
            <person name="Slusarev G.S."/>
            <person name="Nikitin M.A."/>
            <person name="Logacheva M.D."/>
            <person name="Penin A."/>
            <person name="Aleoshin V."/>
            <person name="Panchin Y.V."/>
        </authorList>
    </citation>
    <scope>NUCLEOTIDE SEQUENCE [LARGE SCALE GENOMIC DNA]</scope>
    <source>
        <strain evidence="3">Intl2013</strain>
        <tissue evidence="3">Whole animal</tissue>
    </source>
</reference>
<proteinExistence type="predicted"/>
<dbReference type="AlphaFoldDB" id="A0A177B938"/>
<name>A0A177B938_9BILA</name>
<organism evidence="3 4">
    <name type="scientific">Intoshia linei</name>
    <dbReference type="NCBI Taxonomy" id="1819745"/>
    <lineage>
        <taxon>Eukaryota</taxon>
        <taxon>Metazoa</taxon>
        <taxon>Spiralia</taxon>
        <taxon>Lophotrochozoa</taxon>
        <taxon>Mesozoa</taxon>
        <taxon>Orthonectida</taxon>
        <taxon>Rhopaluridae</taxon>
        <taxon>Intoshia</taxon>
    </lineage>
</organism>
<dbReference type="InterPro" id="IPR025875">
    <property type="entry name" value="Leu-rich_rpt_4"/>
</dbReference>
<dbReference type="PRINTS" id="PR00019">
    <property type="entry name" value="LEURICHRPT"/>
</dbReference>
<dbReference type="Proteomes" id="UP000078046">
    <property type="component" value="Unassembled WGS sequence"/>
</dbReference>
<keyword evidence="2" id="KW-0677">Repeat</keyword>
<evidence type="ECO:0000256" key="1">
    <source>
        <dbReference type="ARBA" id="ARBA00022614"/>
    </source>
</evidence>
<comment type="caution">
    <text evidence="3">The sequence shown here is derived from an EMBL/GenBank/DDBJ whole genome shotgun (WGS) entry which is preliminary data.</text>
</comment>
<dbReference type="Gene3D" id="3.80.10.10">
    <property type="entry name" value="Ribonuclease Inhibitor"/>
    <property type="match status" value="2"/>
</dbReference>
<dbReference type="OrthoDB" id="433501at2759"/>
<gene>
    <name evidence="3" type="ORF">A3Q56_01459</name>
</gene>
<dbReference type="EMBL" id="LWCA01000114">
    <property type="protein sequence ID" value="OAF70755.1"/>
    <property type="molecule type" value="Genomic_DNA"/>
</dbReference>
<evidence type="ECO:0000313" key="4">
    <source>
        <dbReference type="Proteomes" id="UP000078046"/>
    </source>
</evidence>
<keyword evidence="4" id="KW-1185">Reference proteome</keyword>
<sequence length="635" mass="74130">MSAYSASVISNNSLKKLVENFKEHADIIVNGKGVVFIDAAHLNYVYERYSESGFALDYDYTILPDTEEDYQRYYVSTIVDMLMAARKIQIFPNIYMESEANLNIISKTVKILRFKKISPLMVFGLHEFQNNLQKLVWNESRIKDIKTVLQFYGDLSNEPEKWMNLQYLDLSNNKINYLLDTMSLLPVVVNLNLSFNKIKDLHVLDAANIKLEKLNVSHNHLKTFTLLSVLIHQNLTYLNLQYNHLTTLEGIQKLVNLEYLNVSYNKLKQDNVFVPIYSLYCLKKLKIYGNPISFSPWWKLYITRYIHPKVCESVIINDKLIKEFSNSYFNSIVVRLKQRFTNFPQPSPAVPIHVLENIEMNETSSLNMTGISNSDNQISLSNRSNKHNAITKQRRSPKSPLMKQNVEKLLNQCCSVFTETCNETLFRGIDFNQAKMLYKFFHCIRILRAQYSLNWIYYLSTITTRLNDLIQSNESKKTIDPSIESGLLDDTFDDAQDVHFNNHVLIKCHLENVFNGFNVINVDDDQNMVLLLNKYYIVLLKGSEYDIKPEQFNLKHLRTVSYSIESNICFLAFYKPFEKQNPLTFTIKITNPMISRKFMIICNECIETNLKHHLNMKILQDSSSNVQTLDNIRYD</sequence>
<dbReference type="InterPro" id="IPR032675">
    <property type="entry name" value="LRR_dom_sf"/>
</dbReference>
<dbReference type="GO" id="GO:0005737">
    <property type="term" value="C:cytoplasm"/>
    <property type="evidence" value="ECO:0007669"/>
    <property type="project" value="TreeGrafter"/>
</dbReference>
<keyword evidence="1" id="KW-0433">Leucine-rich repeat</keyword>